<proteinExistence type="inferred from homology"/>
<dbReference type="Pfam" id="PF01370">
    <property type="entry name" value="Epimerase"/>
    <property type="match status" value="1"/>
</dbReference>
<protein>
    <submittedName>
        <fullName evidence="3">3-beta hydroxysteroid dehydrogenase</fullName>
    </submittedName>
</protein>
<dbReference type="PANTHER" id="PTHR43000">
    <property type="entry name" value="DTDP-D-GLUCOSE 4,6-DEHYDRATASE-RELATED"/>
    <property type="match status" value="1"/>
</dbReference>
<dbReference type="EMBL" id="POWF01000011">
    <property type="protein sequence ID" value="PNQ72135.1"/>
    <property type="molecule type" value="Genomic_DNA"/>
</dbReference>
<dbReference type="RefSeq" id="WP_103053067.1">
    <property type="nucleotide sequence ID" value="NZ_POWF01000011.1"/>
</dbReference>
<evidence type="ECO:0000313" key="4">
    <source>
        <dbReference type="Proteomes" id="UP000236641"/>
    </source>
</evidence>
<gene>
    <name evidence="3" type="ORF">C1T31_13605</name>
</gene>
<feature type="domain" description="NAD-dependent epimerase/dehydratase" evidence="2">
    <location>
        <begin position="3"/>
        <end position="241"/>
    </location>
</feature>
<name>A0A2K1DVR4_9FLAO</name>
<comment type="similarity">
    <text evidence="1">Belongs to the NAD(P)-dependent epimerase/dehydratase family.</text>
</comment>
<dbReference type="Proteomes" id="UP000236641">
    <property type="component" value="Unassembled WGS sequence"/>
</dbReference>
<dbReference type="Gene3D" id="3.40.50.720">
    <property type="entry name" value="NAD(P)-binding Rossmann-like Domain"/>
    <property type="match status" value="1"/>
</dbReference>
<sequence length="313" mass="34815">MKILVTGAVGFIGSHTAERLKQLGHEVVGLDNFSPYYSEELKKLNESALKNQGIEVLKIDLRTADLINELPQDIQYIFHFAAQPGISASSSFEDYFSNNIIATKNLIDYALQLKGLKLFVNIGTSSIYGLEATFPEDVAPKPASHYGVTKLAAEQLVLQKSREKQMPACSLRLYSVFGPRERPEKMYTKLIACGFNDEAFPLYEGSAKHLRSFTYVDDIVDGIVSVIGKETLVNGEVINLGTEIEHTTQEGIDAVEEVMGMTIKMDHVAARAGDQWRTKANIDKARKLLDYNPGTSLVDGVKKQVAWYKENFL</sequence>
<organism evidence="3 4">
    <name type="scientific">Hanstruepera neustonica</name>
    <dbReference type="NCBI Taxonomy" id="1445657"/>
    <lineage>
        <taxon>Bacteria</taxon>
        <taxon>Pseudomonadati</taxon>
        <taxon>Bacteroidota</taxon>
        <taxon>Flavobacteriia</taxon>
        <taxon>Flavobacteriales</taxon>
        <taxon>Flavobacteriaceae</taxon>
        <taxon>Hanstruepera</taxon>
    </lineage>
</organism>
<dbReference type="AlphaFoldDB" id="A0A2K1DVR4"/>
<dbReference type="OrthoDB" id="9801785at2"/>
<evidence type="ECO:0000256" key="1">
    <source>
        <dbReference type="ARBA" id="ARBA00007637"/>
    </source>
</evidence>
<reference evidence="3 4" key="1">
    <citation type="submission" date="2018-01" db="EMBL/GenBank/DDBJ databases">
        <title>The draft genome of Hanstruepera neustonica JCM19743.</title>
        <authorList>
            <person name="He R.-H."/>
            <person name="Du Z.-J."/>
        </authorList>
    </citation>
    <scope>NUCLEOTIDE SEQUENCE [LARGE SCALE GENOMIC DNA]</scope>
    <source>
        <strain evidence="3 4">JCM19743</strain>
    </source>
</reference>
<dbReference type="InterPro" id="IPR001509">
    <property type="entry name" value="Epimerase_deHydtase"/>
</dbReference>
<accession>A0A2K1DVR4</accession>
<dbReference type="PRINTS" id="PR01713">
    <property type="entry name" value="NUCEPIMERASE"/>
</dbReference>
<evidence type="ECO:0000259" key="2">
    <source>
        <dbReference type="Pfam" id="PF01370"/>
    </source>
</evidence>
<keyword evidence="4" id="KW-1185">Reference proteome</keyword>
<evidence type="ECO:0000313" key="3">
    <source>
        <dbReference type="EMBL" id="PNQ72135.1"/>
    </source>
</evidence>
<dbReference type="SUPFAM" id="SSF51735">
    <property type="entry name" value="NAD(P)-binding Rossmann-fold domains"/>
    <property type="match status" value="1"/>
</dbReference>
<comment type="caution">
    <text evidence="3">The sequence shown here is derived from an EMBL/GenBank/DDBJ whole genome shotgun (WGS) entry which is preliminary data.</text>
</comment>
<dbReference type="InterPro" id="IPR036291">
    <property type="entry name" value="NAD(P)-bd_dom_sf"/>
</dbReference>